<dbReference type="PANTHER" id="PTHR43228:SF1">
    <property type="entry name" value="TWO-COMPONENT RESPONSE REGULATOR ARR22"/>
    <property type="match status" value="1"/>
</dbReference>
<dbReference type="InterPro" id="IPR001789">
    <property type="entry name" value="Sig_transdc_resp-reg_receiver"/>
</dbReference>
<dbReference type="PANTHER" id="PTHR43228">
    <property type="entry name" value="TWO-COMPONENT RESPONSE REGULATOR"/>
    <property type="match status" value="1"/>
</dbReference>
<dbReference type="InterPro" id="IPR052048">
    <property type="entry name" value="ST_Response_Regulator"/>
</dbReference>
<dbReference type="Proteomes" id="UP000823388">
    <property type="component" value="Chromosome 6K"/>
</dbReference>
<proteinExistence type="predicted"/>
<feature type="domain" description="Response regulatory" evidence="2">
    <location>
        <begin position="63"/>
        <end position="184"/>
    </location>
</feature>
<keyword evidence="1" id="KW-0597">Phosphoprotein</keyword>
<dbReference type="GO" id="GO:0000160">
    <property type="term" value="P:phosphorelay signal transduction system"/>
    <property type="evidence" value="ECO:0007669"/>
    <property type="project" value="InterPro"/>
</dbReference>
<dbReference type="PROSITE" id="PS51257">
    <property type="entry name" value="PROKAR_LIPOPROTEIN"/>
    <property type="match status" value="1"/>
</dbReference>
<organism evidence="3 4">
    <name type="scientific">Panicum virgatum</name>
    <name type="common">Blackwell switchgrass</name>
    <dbReference type="NCBI Taxonomy" id="38727"/>
    <lineage>
        <taxon>Eukaryota</taxon>
        <taxon>Viridiplantae</taxon>
        <taxon>Streptophyta</taxon>
        <taxon>Embryophyta</taxon>
        <taxon>Tracheophyta</taxon>
        <taxon>Spermatophyta</taxon>
        <taxon>Magnoliopsida</taxon>
        <taxon>Liliopsida</taxon>
        <taxon>Poales</taxon>
        <taxon>Poaceae</taxon>
        <taxon>PACMAD clade</taxon>
        <taxon>Panicoideae</taxon>
        <taxon>Panicodae</taxon>
        <taxon>Paniceae</taxon>
        <taxon>Panicinae</taxon>
        <taxon>Panicum</taxon>
        <taxon>Panicum sect. Hiantes</taxon>
    </lineage>
</organism>
<keyword evidence="4" id="KW-1185">Reference proteome</keyword>
<dbReference type="AlphaFoldDB" id="A0A8T0RKF8"/>
<evidence type="ECO:0000256" key="1">
    <source>
        <dbReference type="PROSITE-ProRule" id="PRU00169"/>
    </source>
</evidence>
<feature type="modified residue" description="4-aspartylphosphate" evidence="1">
    <location>
        <position position="119"/>
    </location>
</feature>
<evidence type="ECO:0000313" key="4">
    <source>
        <dbReference type="Proteomes" id="UP000823388"/>
    </source>
</evidence>
<dbReference type="CDD" id="cd17546">
    <property type="entry name" value="REC_hyHK_CKI1_RcsC-like"/>
    <property type="match status" value="1"/>
</dbReference>
<evidence type="ECO:0000259" key="2">
    <source>
        <dbReference type="PROSITE" id="PS50110"/>
    </source>
</evidence>
<name>A0A8T0RKF8_PANVG</name>
<dbReference type="Gene3D" id="3.40.50.2300">
    <property type="match status" value="1"/>
</dbReference>
<protein>
    <recommendedName>
        <fullName evidence="2">Response regulatory domain-containing protein</fullName>
    </recommendedName>
</protein>
<dbReference type="PROSITE" id="PS50110">
    <property type="entry name" value="RESPONSE_REGULATORY"/>
    <property type="match status" value="1"/>
</dbReference>
<dbReference type="SMART" id="SM00448">
    <property type="entry name" value="REC"/>
    <property type="match status" value="1"/>
</dbReference>
<dbReference type="Pfam" id="PF00072">
    <property type="entry name" value="Response_reg"/>
    <property type="match status" value="1"/>
</dbReference>
<sequence>MDRACSVLAYASGVWTGAGACTRAWPELRFASGLAGAVCRQVEQRPAMAGAASAAAVQRRVVRVLLVEDEEIHRVLARALLKSAVGGGGVELDEAGNGAEAVRRVREGGAGAYDLIITDKQMPVMDGHEATLQIRGLGVTTPIVGLSSDCRPPDVDAFLEAGADDFTPKPLSKEKLNRILVKFNLA</sequence>
<accession>A0A8T0RKF8</accession>
<gene>
    <name evidence="3" type="ORF">PVAP13_6KG388100</name>
</gene>
<dbReference type="InterPro" id="IPR011006">
    <property type="entry name" value="CheY-like_superfamily"/>
</dbReference>
<dbReference type="SUPFAM" id="SSF52172">
    <property type="entry name" value="CheY-like"/>
    <property type="match status" value="1"/>
</dbReference>
<dbReference type="EMBL" id="CM029047">
    <property type="protein sequence ID" value="KAG2585408.1"/>
    <property type="molecule type" value="Genomic_DNA"/>
</dbReference>
<reference evidence="3 4" key="1">
    <citation type="submission" date="2020-05" db="EMBL/GenBank/DDBJ databases">
        <title>WGS assembly of Panicum virgatum.</title>
        <authorList>
            <person name="Lovell J.T."/>
            <person name="Jenkins J."/>
            <person name="Shu S."/>
            <person name="Juenger T.E."/>
            <person name="Schmutz J."/>
        </authorList>
    </citation>
    <scope>NUCLEOTIDE SEQUENCE [LARGE SCALE GENOMIC DNA]</scope>
    <source>
        <strain evidence="4">cv. AP13</strain>
    </source>
</reference>
<comment type="caution">
    <text evidence="3">The sequence shown here is derived from an EMBL/GenBank/DDBJ whole genome shotgun (WGS) entry which is preliminary data.</text>
</comment>
<evidence type="ECO:0000313" key="3">
    <source>
        <dbReference type="EMBL" id="KAG2585408.1"/>
    </source>
</evidence>